<keyword evidence="2" id="KW-1185">Reference proteome</keyword>
<dbReference type="AlphaFoldDB" id="A0A0R2F049"/>
<sequence length="724" mass="81275">MNDQEMIYTNQLAGNLSYAALSGDFQLGLLSAKGREDELGQQRKALLGMHVLSYTFIPGIGYLGVFKAGEVLRIPSATTFERLSFEERPADHIYANNILQLLLNLVSLEPVPLTDSNLSGYLYLTRGEWQFGRDKDGQFALEAKIDQAQTLELRVVSFFNEALMPKKGTHQASHWVWNRINNTIERYTGQRSSSSTILVRGNPSDRRNALSFLNFQELQGFESSKVGISKRLVDNLNLQFKRYIRTPFSFLAMPEVAHIRRKLPKVDTTWAQFAGQTLNIYPASDEALCSELAKRLADVMKASETLKQLRVEIALTATAQSGFNLQVVRDARANETISEQYEPASRDQVIQHVTVENFGQLNPKGELEWPTFAYKTDENTGKSGHKQKDPAEQPEILKLAQELLIRKDLLDGKLNMVAPALLASASRFCFYRFTRLEPSKEDSKILVTSLKITPEGQLLFNQKQVNIAEREDHAHLAKVCGMVASQLGNSYLPSAWRFIECAFEIDGRLYFVRRLATTTLPNVEHLSELLAVTDPERKVNADLLVHCLNQLREQAGLDSDKIDQLLSILASEHGVVALGQIIEIIRKAGIQFRSKGWQAIAAAVQSQLGYTFFSSTRGADSAGMLSGLSEIRLLETLNSYAYTVGERQGLKTKIERAVHLREIRGVGAPQAAIPEFFSDFAQMLTVGFVRTGEYTVLPFPIKYLREYEDLILHQRKFAGRGTKS</sequence>
<gene>
    <name evidence="1" type="ORF">FC75_GL000546</name>
</gene>
<reference evidence="1 2" key="1">
    <citation type="journal article" date="2015" name="Genome Announc.">
        <title>Expanding the biotechnology potential of lactobacilli through comparative genomics of 213 strains and associated genera.</title>
        <authorList>
            <person name="Sun Z."/>
            <person name="Harris H.M."/>
            <person name="McCann A."/>
            <person name="Guo C."/>
            <person name="Argimon S."/>
            <person name="Zhang W."/>
            <person name="Yang X."/>
            <person name="Jeffery I.B."/>
            <person name="Cooney J.C."/>
            <person name="Kagawa T.F."/>
            <person name="Liu W."/>
            <person name="Song Y."/>
            <person name="Salvetti E."/>
            <person name="Wrobel A."/>
            <person name="Rasinkangas P."/>
            <person name="Parkhill J."/>
            <person name="Rea M.C."/>
            <person name="O'Sullivan O."/>
            <person name="Ritari J."/>
            <person name="Douillard F.P."/>
            <person name="Paul Ross R."/>
            <person name="Yang R."/>
            <person name="Briner A.E."/>
            <person name="Felis G.E."/>
            <person name="de Vos W.M."/>
            <person name="Barrangou R."/>
            <person name="Klaenhammer T.R."/>
            <person name="Caufield P.W."/>
            <person name="Cui Y."/>
            <person name="Zhang H."/>
            <person name="O'Toole P.W."/>
        </authorList>
    </citation>
    <scope>NUCLEOTIDE SEQUENCE [LARGE SCALE GENOMIC DNA]</scope>
    <source>
        <strain evidence="1 2">DSM 22697</strain>
    </source>
</reference>
<dbReference type="RefSeq" id="WP_056989924.1">
    <property type="nucleotide sequence ID" value="NZ_AYZJ01000084.1"/>
</dbReference>
<organism evidence="1 2">
    <name type="scientific">Lacticaseibacillus camelliae DSM 22697 = JCM 13995</name>
    <dbReference type="NCBI Taxonomy" id="1423730"/>
    <lineage>
        <taxon>Bacteria</taxon>
        <taxon>Bacillati</taxon>
        <taxon>Bacillota</taxon>
        <taxon>Bacilli</taxon>
        <taxon>Lactobacillales</taxon>
        <taxon>Lactobacillaceae</taxon>
        <taxon>Lacticaseibacillus</taxon>
    </lineage>
</organism>
<name>A0A0R2F049_9LACO</name>
<protein>
    <submittedName>
        <fullName evidence="1">Uncharacterized protein</fullName>
    </submittedName>
</protein>
<dbReference type="Proteomes" id="UP000050865">
    <property type="component" value="Unassembled WGS sequence"/>
</dbReference>
<dbReference type="PATRIC" id="fig|1423730.4.peg.568"/>
<comment type="caution">
    <text evidence="1">The sequence shown here is derived from an EMBL/GenBank/DDBJ whole genome shotgun (WGS) entry which is preliminary data.</text>
</comment>
<proteinExistence type="predicted"/>
<dbReference type="EMBL" id="AYZJ01000084">
    <property type="protein sequence ID" value="KRN18775.1"/>
    <property type="molecule type" value="Genomic_DNA"/>
</dbReference>
<accession>A0A0R2F049</accession>
<evidence type="ECO:0000313" key="2">
    <source>
        <dbReference type="Proteomes" id="UP000050865"/>
    </source>
</evidence>
<evidence type="ECO:0000313" key="1">
    <source>
        <dbReference type="EMBL" id="KRN18775.1"/>
    </source>
</evidence>